<dbReference type="GO" id="GO:0017057">
    <property type="term" value="F:6-phosphogluconolactonase activity"/>
    <property type="evidence" value="ECO:0007669"/>
    <property type="project" value="TreeGrafter"/>
</dbReference>
<dbReference type="Gene3D" id="2.130.10.10">
    <property type="entry name" value="YVTN repeat-like/Quinoprotein amine dehydrogenase"/>
    <property type="match status" value="1"/>
</dbReference>
<dbReference type="AlphaFoldDB" id="A0A168MR80"/>
<dbReference type="OrthoDB" id="9790815at2"/>
<dbReference type="Proteomes" id="UP000077355">
    <property type="component" value="Unassembled WGS sequence"/>
</dbReference>
<proteinExistence type="inferred from homology"/>
<dbReference type="Pfam" id="PF10282">
    <property type="entry name" value="Lactonase"/>
    <property type="match status" value="1"/>
</dbReference>
<comment type="caution">
    <text evidence="2">The sequence shown here is derived from an EMBL/GenBank/DDBJ whole genome shotgun (WGS) entry which is preliminary data.</text>
</comment>
<sequence>MIDNNHGKLFVFVGSYAESDDSGVYVYSLDEATGQLTRVDEVAGLKNPTFLNVDRVQHKLYAISETLSEEGAKIGEIVAFSVDSTTGALKFIDRKNSVQSTTCHIQRDSEGKFLTVTSYHGGMIGLISIEQDGSLGVLLDVKQHVGHSVHPNQDRPHPHSSFYSPDGKYLFVQDLGLDIIQAYSIDSDDQKLIKKGTTHLHPGAGPRHLTFHPHGTYAFVINELDSSITSFKYDAENGELKEQETVPTLPDDFTGENGCAEITISQDGKFVYGSNRGHDSIVIYAFDEATGKLNLVEHVSVEGGHPRHFAITPKGDYLIVANRDTNNLVTFRVDQESGRLQYTGISETVSKPVCVLPYYL</sequence>
<dbReference type="InterPro" id="IPR050282">
    <property type="entry name" value="Cycloisomerase_2"/>
</dbReference>
<evidence type="ECO:0000256" key="1">
    <source>
        <dbReference type="ARBA" id="ARBA00005564"/>
    </source>
</evidence>
<name>A0A168MR80_9BACL</name>
<accession>A0A168MR80</accession>
<keyword evidence="3" id="KW-1185">Reference proteome</keyword>
<dbReference type="InterPro" id="IPR019405">
    <property type="entry name" value="Lactonase_7-beta_prop"/>
</dbReference>
<dbReference type="SUPFAM" id="SSF51004">
    <property type="entry name" value="C-terminal (heme d1) domain of cytochrome cd1-nitrite reductase"/>
    <property type="match status" value="1"/>
</dbReference>
<comment type="similarity">
    <text evidence="1">Belongs to the cycloisomerase 2 family.</text>
</comment>
<protein>
    <submittedName>
        <fullName evidence="2">3-carboxymuconate cyclase</fullName>
    </submittedName>
</protein>
<dbReference type="InterPro" id="IPR011048">
    <property type="entry name" value="Haem_d1_sf"/>
</dbReference>
<evidence type="ECO:0000313" key="2">
    <source>
        <dbReference type="EMBL" id="OAB44962.1"/>
    </source>
</evidence>
<evidence type="ECO:0000313" key="3">
    <source>
        <dbReference type="Proteomes" id="UP000077355"/>
    </source>
</evidence>
<dbReference type="PANTHER" id="PTHR30344">
    <property type="entry name" value="6-PHOSPHOGLUCONOLACTONASE-RELATED"/>
    <property type="match status" value="1"/>
</dbReference>
<dbReference type="InterPro" id="IPR015943">
    <property type="entry name" value="WD40/YVTN_repeat-like_dom_sf"/>
</dbReference>
<gene>
    <name evidence="2" type="ORF">PBAT_13490</name>
</gene>
<dbReference type="FunFam" id="2.130.10.10:FF:000306">
    <property type="entry name" value="3-carboxymuconate cyclase"/>
    <property type="match status" value="1"/>
</dbReference>
<organism evidence="2 3">
    <name type="scientific">Paenibacillus antarcticus</name>
    <dbReference type="NCBI Taxonomy" id="253703"/>
    <lineage>
        <taxon>Bacteria</taxon>
        <taxon>Bacillati</taxon>
        <taxon>Bacillota</taxon>
        <taxon>Bacilli</taxon>
        <taxon>Bacillales</taxon>
        <taxon>Paenibacillaceae</taxon>
        <taxon>Paenibacillus</taxon>
    </lineage>
</organism>
<dbReference type="PANTHER" id="PTHR30344:SF1">
    <property type="entry name" value="6-PHOSPHOGLUCONOLACTONASE"/>
    <property type="match status" value="1"/>
</dbReference>
<reference evidence="2 3" key="1">
    <citation type="submission" date="2016-03" db="EMBL/GenBank/DDBJ databases">
        <title>Draft genome sequence of Paenibacillus antarcticus CECT 5836.</title>
        <authorList>
            <person name="Shin S.-K."/>
            <person name="Yi H."/>
        </authorList>
    </citation>
    <scope>NUCLEOTIDE SEQUENCE [LARGE SCALE GENOMIC DNA]</scope>
    <source>
        <strain evidence="2 3">CECT 5836</strain>
    </source>
</reference>
<dbReference type="EMBL" id="LVJI01000018">
    <property type="protein sequence ID" value="OAB44962.1"/>
    <property type="molecule type" value="Genomic_DNA"/>
</dbReference>
<dbReference type="RefSeq" id="WP_068650428.1">
    <property type="nucleotide sequence ID" value="NZ_CP043611.1"/>
</dbReference>
<dbReference type="GO" id="GO:0005829">
    <property type="term" value="C:cytosol"/>
    <property type="evidence" value="ECO:0007669"/>
    <property type="project" value="TreeGrafter"/>
</dbReference>